<feature type="domain" description="Reverse transcriptase" evidence="2">
    <location>
        <begin position="1"/>
        <end position="216"/>
    </location>
</feature>
<dbReference type="EMBL" id="GGMR01003662">
    <property type="protein sequence ID" value="MBY16281.1"/>
    <property type="molecule type" value="Transcribed_RNA"/>
</dbReference>
<gene>
    <name evidence="3" type="primary">Y2R2_16</name>
    <name evidence="3" type="ORF">g.172194</name>
</gene>
<dbReference type="CDD" id="cd01650">
    <property type="entry name" value="RT_nLTR_like"/>
    <property type="match status" value="1"/>
</dbReference>
<dbReference type="SUPFAM" id="SSF56672">
    <property type="entry name" value="DNA/RNA polymerases"/>
    <property type="match status" value="1"/>
</dbReference>
<dbReference type="PROSITE" id="PS50878">
    <property type="entry name" value="RT_POL"/>
    <property type="match status" value="1"/>
</dbReference>
<dbReference type="InterPro" id="IPR043502">
    <property type="entry name" value="DNA/RNA_pol_sf"/>
</dbReference>
<dbReference type="GO" id="GO:0071897">
    <property type="term" value="P:DNA biosynthetic process"/>
    <property type="evidence" value="ECO:0007669"/>
    <property type="project" value="UniProtKB-ARBA"/>
</dbReference>
<dbReference type="AlphaFoldDB" id="A0A2S2NGF1"/>
<accession>A0A2S2NGF1</accession>
<organism evidence="3">
    <name type="scientific">Schizaphis graminum</name>
    <name type="common">Green bug aphid</name>
    <dbReference type="NCBI Taxonomy" id="13262"/>
    <lineage>
        <taxon>Eukaryota</taxon>
        <taxon>Metazoa</taxon>
        <taxon>Ecdysozoa</taxon>
        <taxon>Arthropoda</taxon>
        <taxon>Hexapoda</taxon>
        <taxon>Insecta</taxon>
        <taxon>Pterygota</taxon>
        <taxon>Neoptera</taxon>
        <taxon>Paraneoptera</taxon>
        <taxon>Hemiptera</taxon>
        <taxon>Sternorrhyncha</taxon>
        <taxon>Aphidomorpha</taxon>
        <taxon>Aphidoidea</taxon>
        <taxon>Aphididae</taxon>
        <taxon>Aphidini</taxon>
        <taxon>Schizaphis</taxon>
    </lineage>
</organism>
<evidence type="ECO:0000313" key="3">
    <source>
        <dbReference type="EMBL" id="MBY16281.1"/>
    </source>
</evidence>
<reference evidence="3" key="1">
    <citation type="submission" date="2018-04" db="EMBL/GenBank/DDBJ databases">
        <title>Transcriptome of Schizaphis graminum biotype I.</title>
        <authorList>
            <person name="Scully E.D."/>
            <person name="Geib S.M."/>
            <person name="Palmer N.A."/>
            <person name="Koch K."/>
            <person name="Bradshaw J."/>
            <person name="Heng-Moss T."/>
            <person name="Sarath G."/>
        </authorList>
    </citation>
    <scope>NUCLEOTIDE SEQUENCE</scope>
</reference>
<name>A0A2S2NGF1_SCHGA</name>
<feature type="region of interest" description="Disordered" evidence="1">
    <location>
        <begin position="357"/>
        <end position="385"/>
    </location>
</feature>
<dbReference type="PANTHER" id="PTHR19446">
    <property type="entry name" value="REVERSE TRANSCRIPTASES"/>
    <property type="match status" value="1"/>
</dbReference>
<feature type="compositionally biased region" description="Gly residues" evidence="1">
    <location>
        <begin position="372"/>
        <end position="385"/>
    </location>
</feature>
<dbReference type="Pfam" id="PF00078">
    <property type="entry name" value="RVT_1"/>
    <property type="match status" value="1"/>
</dbReference>
<sequence length="385" mass="42739">METGIPCGLSENQFGFRSKRSTTDALAVVCKAAEDGGPRKKTGMLSLDVHNAFNSAPWDKILEAMEAKKLPTYLCQLVDNYLWDRTLYTQHQSGTEVPVQLSSGVPQGSVLGPTLWNILYDDLLRMRLPVGARYLAFTDDVAIIPQATDIIGLKNTLQTAAKTTRDWMQNIGLHLALHKTEMLVITKTRTHNELEIDIDGNVMLARKELKYLGIRLAQKVSFTAHVRTTCEKASRAVQNLSRILPNVSAAKQVKRMLMSNVVHSMLLYGAPVWATKMSKKRLSELAKVQRHIALRVASAYRITSTDAVLVITGIPRIDLQALKRKAIYDNRLRPETGEGREEAESMLNRTWQVRAATRRKADGRIRSSGTSRDGGMGGTGTQTIG</sequence>
<evidence type="ECO:0000256" key="1">
    <source>
        <dbReference type="SAM" id="MobiDB-lite"/>
    </source>
</evidence>
<evidence type="ECO:0000259" key="2">
    <source>
        <dbReference type="PROSITE" id="PS50878"/>
    </source>
</evidence>
<protein>
    <recommendedName>
        <fullName evidence="2">Reverse transcriptase domain-containing protein</fullName>
    </recommendedName>
</protein>
<dbReference type="InterPro" id="IPR000477">
    <property type="entry name" value="RT_dom"/>
</dbReference>
<proteinExistence type="predicted"/>